<evidence type="ECO:0000256" key="3">
    <source>
        <dbReference type="ARBA" id="ARBA00023194"/>
    </source>
</evidence>
<dbReference type="Pfam" id="PF02668">
    <property type="entry name" value="TauD"/>
    <property type="match status" value="1"/>
</dbReference>
<dbReference type="HOGENOM" id="CLU_041041_2_0_4"/>
<dbReference type="STRING" id="1424334.W822_03695"/>
<comment type="caution">
    <text evidence="5">The sequence shown here is derived from an EMBL/GenBank/DDBJ whole genome shotgun (WGS) entry which is preliminary data.</text>
</comment>
<comment type="cofactor">
    <cofactor evidence="1">
        <name>Fe(2+)</name>
        <dbReference type="ChEBI" id="CHEBI:29033"/>
    </cofactor>
</comment>
<dbReference type="InterPro" id="IPR003819">
    <property type="entry name" value="TauD/TfdA-like"/>
</dbReference>
<reference evidence="5 6" key="1">
    <citation type="journal article" date="2014" name="Genome Announc.">
        <title>Draft Genome Sequence of Advenella kashmirensis Strain W13003, a Polycyclic Aromatic Hydrocarbon-Degrading Bacterium.</title>
        <authorList>
            <person name="Wang X."/>
            <person name="Jin D."/>
            <person name="Zhou L."/>
            <person name="Wu L."/>
            <person name="An W."/>
            <person name="Zhao L."/>
        </authorList>
    </citation>
    <scope>NUCLEOTIDE SEQUENCE [LARGE SCALE GENOMIC DNA]</scope>
    <source>
        <strain evidence="5 6">W13003</strain>
    </source>
</reference>
<dbReference type="RefSeq" id="WP_024003805.1">
    <property type="nucleotide sequence ID" value="NZ_KI650979.1"/>
</dbReference>
<sequence>MKTPILTTPLSGPATWKGADLNEGTQWLCYFSEPELQEIDTAVKALTDKYDTTLEITPKDLDMPLVSRKFDRIRDELENGRGFQVLRGIPVAKYSLAQNERLIWALSLLLGEPEEQDKQGNLIHSVHDKGKNLTENSAARGYETDQELTFHNDGGDAFMLLCLKTAVSGGVSKLMSVNQLFNEILRRKPELAKTLQQPFHFDTREQHPDGRKIESVPIFNFYEGKLSALYKRAYIDMAQRFPDVPRLNNDQIAALDLFDEICNEPDMQMSFSMEPGDIQVGNNYSILHSRTKYQDHDKPEDKRRLLRTWLTLPNGRALPPVFAGTREFVHSYRRRQAQEQSA</sequence>
<dbReference type="PANTHER" id="PTHR10696:SF56">
    <property type="entry name" value="TAUD_TFDA-LIKE DOMAIN-CONTAINING PROTEIN"/>
    <property type="match status" value="1"/>
</dbReference>
<dbReference type="GO" id="GO:0016706">
    <property type="term" value="F:2-oxoglutarate-dependent dioxygenase activity"/>
    <property type="evidence" value="ECO:0007669"/>
    <property type="project" value="UniProtKB-ARBA"/>
</dbReference>
<gene>
    <name evidence="5" type="ORF">W822_03695</name>
</gene>
<dbReference type="PATRIC" id="fig|1424334.3.peg.743"/>
<dbReference type="PANTHER" id="PTHR10696">
    <property type="entry name" value="GAMMA-BUTYROBETAINE HYDROXYLASE-RELATED"/>
    <property type="match status" value="1"/>
</dbReference>
<accession>V8R0B1</accession>
<dbReference type="EMBL" id="AYXT01000001">
    <property type="protein sequence ID" value="ETF04709.1"/>
    <property type="molecule type" value="Genomic_DNA"/>
</dbReference>
<proteinExistence type="predicted"/>
<name>V8R0B1_9BURK</name>
<dbReference type="InterPro" id="IPR042098">
    <property type="entry name" value="TauD-like_sf"/>
</dbReference>
<evidence type="ECO:0000313" key="6">
    <source>
        <dbReference type="Proteomes" id="UP000018733"/>
    </source>
</evidence>
<evidence type="ECO:0000259" key="4">
    <source>
        <dbReference type="Pfam" id="PF02668"/>
    </source>
</evidence>
<keyword evidence="3" id="KW-0045">Antibiotic biosynthesis</keyword>
<dbReference type="Gene3D" id="3.60.130.10">
    <property type="entry name" value="Clavaminate synthase-like"/>
    <property type="match status" value="1"/>
</dbReference>
<organism evidence="5 6">
    <name type="scientific">Advenella kashmirensis W13003</name>
    <dbReference type="NCBI Taxonomy" id="1424334"/>
    <lineage>
        <taxon>Bacteria</taxon>
        <taxon>Pseudomonadati</taxon>
        <taxon>Pseudomonadota</taxon>
        <taxon>Betaproteobacteria</taxon>
        <taxon>Burkholderiales</taxon>
        <taxon>Alcaligenaceae</taxon>
    </lineage>
</organism>
<dbReference type="Proteomes" id="UP000018733">
    <property type="component" value="Unassembled WGS sequence"/>
</dbReference>
<evidence type="ECO:0000256" key="2">
    <source>
        <dbReference type="ARBA" id="ARBA00023002"/>
    </source>
</evidence>
<keyword evidence="2" id="KW-0560">Oxidoreductase</keyword>
<dbReference type="InterPro" id="IPR050411">
    <property type="entry name" value="AlphaKG_dependent_hydroxylases"/>
</dbReference>
<dbReference type="AlphaFoldDB" id="V8R0B1"/>
<evidence type="ECO:0000256" key="1">
    <source>
        <dbReference type="ARBA" id="ARBA00001954"/>
    </source>
</evidence>
<evidence type="ECO:0000313" key="5">
    <source>
        <dbReference type="EMBL" id="ETF04709.1"/>
    </source>
</evidence>
<dbReference type="SUPFAM" id="SSF51197">
    <property type="entry name" value="Clavaminate synthase-like"/>
    <property type="match status" value="1"/>
</dbReference>
<feature type="domain" description="TauD/TfdA-like" evidence="4">
    <location>
        <begin position="65"/>
        <end position="309"/>
    </location>
</feature>
<dbReference type="eggNOG" id="COG4943">
    <property type="taxonomic scope" value="Bacteria"/>
</dbReference>
<protein>
    <recommendedName>
        <fullName evidence="4">TauD/TfdA-like domain-containing protein</fullName>
    </recommendedName>
</protein>
<dbReference type="GO" id="GO:0017000">
    <property type="term" value="P:antibiotic biosynthetic process"/>
    <property type="evidence" value="ECO:0007669"/>
    <property type="project" value="UniProtKB-KW"/>
</dbReference>
<keyword evidence="6" id="KW-1185">Reference proteome</keyword>